<evidence type="ECO:0000256" key="1">
    <source>
        <dbReference type="SAM" id="MobiDB-lite"/>
    </source>
</evidence>
<organism evidence="2 3">
    <name type="scientific">Mycena pura</name>
    <dbReference type="NCBI Taxonomy" id="153505"/>
    <lineage>
        <taxon>Eukaryota</taxon>
        <taxon>Fungi</taxon>
        <taxon>Dikarya</taxon>
        <taxon>Basidiomycota</taxon>
        <taxon>Agaricomycotina</taxon>
        <taxon>Agaricomycetes</taxon>
        <taxon>Agaricomycetidae</taxon>
        <taxon>Agaricales</taxon>
        <taxon>Marasmiineae</taxon>
        <taxon>Mycenaceae</taxon>
        <taxon>Mycena</taxon>
    </lineage>
</organism>
<feature type="compositionally biased region" description="Basic residues" evidence="1">
    <location>
        <begin position="35"/>
        <end position="62"/>
    </location>
</feature>
<keyword evidence="3" id="KW-1185">Reference proteome</keyword>
<gene>
    <name evidence="2" type="ORF">GGX14DRAFT_610385</name>
</gene>
<accession>A0AAD6UKV4</accession>
<reference evidence="2" key="1">
    <citation type="submission" date="2023-03" db="EMBL/GenBank/DDBJ databases">
        <title>Massive genome expansion in bonnet fungi (Mycena s.s.) driven by repeated elements and novel gene families across ecological guilds.</title>
        <authorList>
            <consortium name="Lawrence Berkeley National Laboratory"/>
            <person name="Harder C.B."/>
            <person name="Miyauchi S."/>
            <person name="Viragh M."/>
            <person name="Kuo A."/>
            <person name="Thoen E."/>
            <person name="Andreopoulos B."/>
            <person name="Lu D."/>
            <person name="Skrede I."/>
            <person name="Drula E."/>
            <person name="Henrissat B."/>
            <person name="Morin E."/>
            <person name="Kohler A."/>
            <person name="Barry K."/>
            <person name="LaButti K."/>
            <person name="Morin E."/>
            <person name="Salamov A."/>
            <person name="Lipzen A."/>
            <person name="Mereny Z."/>
            <person name="Hegedus B."/>
            <person name="Baldrian P."/>
            <person name="Stursova M."/>
            <person name="Weitz H."/>
            <person name="Taylor A."/>
            <person name="Grigoriev I.V."/>
            <person name="Nagy L.G."/>
            <person name="Martin F."/>
            <person name="Kauserud H."/>
        </authorList>
    </citation>
    <scope>NUCLEOTIDE SEQUENCE</scope>
    <source>
        <strain evidence="2">9144</strain>
    </source>
</reference>
<proteinExistence type="predicted"/>
<feature type="region of interest" description="Disordered" evidence="1">
    <location>
        <begin position="17"/>
        <end position="62"/>
    </location>
</feature>
<dbReference type="AlphaFoldDB" id="A0AAD6UKV4"/>
<evidence type="ECO:0000313" key="3">
    <source>
        <dbReference type="Proteomes" id="UP001219525"/>
    </source>
</evidence>
<dbReference type="Proteomes" id="UP001219525">
    <property type="component" value="Unassembled WGS sequence"/>
</dbReference>
<sequence length="171" mass="19342">LLPCGCPSDDRDALAAPRWDRSPSWTSACGPPLSLRRRHPRLPMRSRSRSTAPRPRRARRAERRAGLSFLHGAHDLPQRPQPPAQYAHVTPARQCAIPYDAFKGQTCRRRALFYWRQYEDVYRCHKEAFPGSLSRGPWGGDCPAPPLSPSSNFRRPNMGMNSVPLKGVPFC</sequence>
<name>A0AAD6UKV4_9AGAR</name>
<evidence type="ECO:0000313" key="2">
    <source>
        <dbReference type="EMBL" id="KAJ7189333.1"/>
    </source>
</evidence>
<feature type="non-terminal residue" evidence="2">
    <location>
        <position position="171"/>
    </location>
</feature>
<dbReference type="EMBL" id="JARJCW010000182">
    <property type="protein sequence ID" value="KAJ7189333.1"/>
    <property type="molecule type" value="Genomic_DNA"/>
</dbReference>
<protein>
    <submittedName>
        <fullName evidence="2">Uncharacterized protein</fullName>
    </submittedName>
</protein>
<comment type="caution">
    <text evidence="2">The sequence shown here is derived from an EMBL/GenBank/DDBJ whole genome shotgun (WGS) entry which is preliminary data.</text>
</comment>